<dbReference type="Gene3D" id="3.20.20.140">
    <property type="entry name" value="Metal-dependent hydrolases"/>
    <property type="match status" value="1"/>
</dbReference>
<reference evidence="5" key="1">
    <citation type="submission" date="2021-02" db="EMBL/GenBank/DDBJ databases">
        <authorList>
            <person name="Cremers G."/>
            <person name="Picone N."/>
        </authorList>
    </citation>
    <scope>NUCLEOTIDE SEQUENCE</scope>
    <source>
        <strain evidence="5">PQ17</strain>
    </source>
</reference>
<dbReference type="PANTHER" id="PTHR46124:SF2">
    <property type="entry name" value="D-AMINOACYL-TRNA DEACYLASE"/>
    <property type="match status" value="1"/>
</dbReference>
<accession>A0A8J2BJS1</accession>
<feature type="binding site" evidence="4">
    <location>
        <position position="212"/>
    </location>
    <ligand>
        <name>a divalent metal cation</name>
        <dbReference type="ChEBI" id="CHEBI:60240"/>
        <label>1</label>
    </ligand>
</feature>
<dbReference type="RefSeq" id="WP_174582181.1">
    <property type="nucleotide sequence ID" value="NZ_CAJNOB010000034.1"/>
</dbReference>
<dbReference type="InterPro" id="IPR015991">
    <property type="entry name" value="TatD/YcfH-like"/>
</dbReference>
<dbReference type="AlphaFoldDB" id="A0A8J2BJS1"/>
<dbReference type="InterPro" id="IPR001130">
    <property type="entry name" value="TatD-like"/>
</dbReference>
<dbReference type="NCBIfam" id="TIGR00010">
    <property type="entry name" value="YchF/TatD family DNA exonuclease"/>
    <property type="match status" value="1"/>
</dbReference>
<dbReference type="PANTHER" id="PTHR46124">
    <property type="entry name" value="D-AMINOACYL-TRNA DEACYLASE"/>
    <property type="match status" value="1"/>
</dbReference>
<evidence type="ECO:0000313" key="6">
    <source>
        <dbReference type="Proteomes" id="UP000663859"/>
    </source>
</evidence>
<evidence type="ECO:0000313" key="5">
    <source>
        <dbReference type="EMBL" id="CAF0700817.1"/>
    </source>
</evidence>
<evidence type="ECO:0000256" key="2">
    <source>
        <dbReference type="ARBA" id="ARBA00022723"/>
    </source>
</evidence>
<dbReference type="EMBL" id="CAJNOB010000034">
    <property type="protein sequence ID" value="CAF0700817.1"/>
    <property type="molecule type" value="Genomic_DNA"/>
</dbReference>
<keyword evidence="3" id="KW-0378">Hydrolase</keyword>
<feature type="binding site" evidence="4">
    <location>
        <position position="95"/>
    </location>
    <ligand>
        <name>a divalent metal cation</name>
        <dbReference type="ChEBI" id="CHEBI:60240"/>
        <label>1</label>
    </ligand>
</feature>
<name>A0A8J2BJS1_9BACT</name>
<dbReference type="CDD" id="cd01310">
    <property type="entry name" value="TatD_DNAse"/>
    <property type="match status" value="1"/>
</dbReference>
<dbReference type="GO" id="GO:0046872">
    <property type="term" value="F:metal ion binding"/>
    <property type="evidence" value="ECO:0007669"/>
    <property type="project" value="UniProtKB-KW"/>
</dbReference>
<comment type="similarity">
    <text evidence="1">Belongs to the metallo-dependent hydrolases superfamily. TatD-type hydrolase family.</text>
</comment>
<evidence type="ECO:0000256" key="4">
    <source>
        <dbReference type="PIRSR" id="PIRSR005902-1"/>
    </source>
</evidence>
<dbReference type="FunFam" id="3.20.20.140:FF:000005">
    <property type="entry name" value="TatD family hydrolase"/>
    <property type="match status" value="1"/>
</dbReference>
<comment type="caution">
    <text evidence="5">The sequence shown here is derived from an EMBL/GenBank/DDBJ whole genome shotgun (WGS) entry which is preliminary data.</text>
</comment>
<dbReference type="InterPro" id="IPR018228">
    <property type="entry name" value="DNase_TatD-rel_CS"/>
</dbReference>
<dbReference type="Pfam" id="PF01026">
    <property type="entry name" value="TatD_DNase"/>
    <property type="match status" value="1"/>
</dbReference>
<dbReference type="PROSITE" id="PS01090">
    <property type="entry name" value="TATD_2"/>
    <property type="match status" value="1"/>
</dbReference>
<dbReference type="PIRSF" id="PIRSF005902">
    <property type="entry name" value="DNase_TatD"/>
    <property type="match status" value="1"/>
</dbReference>
<evidence type="ECO:0000256" key="1">
    <source>
        <dbReference type="ARBA" id="ARBA00009275"/>
    </source>
</evidence>
<feature type="binding site" evidence="4">
    <location>
        <position position="7"/>
    </location>
    <ligand>
        <name>a divalent metal cation</name>
        <dbReference type="ChEBI" id="CHEBI:60240"/>
        <label>1</label>
    </ligand>
</feature>
<dbReference type="SUPFAM" id="SSF51556">
    <property type="entry name" value="Metallo-dependent hydrolases"/>
    <property type="match status" value="1"/>
</dbReference>
<sequence length="265" mass="29859">MRLVDTHVHLDFPEFDVDRDQVMVRAACEGVHSIVGVSVDLDSSRRLLGLAQQYPALRVTVGIHPAYVGKGKNDANLWNELEHLAQEPKVVALGETGLDFHRLPQDPVETEAIRMAQRTAFQAHLQLAAKLGLPLVIHQRDAWEETWELLEPYRGKVRAVFHCFGGTWEQAERILRAGWKLSFTGTVTFRKSQALRALAAQLPEESFMIETDAPFLAPEPWRGRRNEPAWVIHVARVLAQARQQSVETIAELTTQNAVCFFALEG</sequence>
<feature type="binding site" evidence="4">
    <location>
        <position position="162"/>
    </location>
    <ligand>
        <name>a divalent metal cation</name>
        <dbReference type="ChEBI" id="CHEBI:60240"/>
        <label>2</label>
    </ligand>
</feature>
<dbReference type="GO" id="GO:0004536">
    <property type="term" value="F:DNA nuclease activity"/>
    <property type="evidence" value="ECO:0007669"/>
    <property type="project" value="InterPro"/>
</dbReference>
<organism evidence="5 6">
    <name type="scientific">Candidatus Methylacidithermus pantelleriae</name>
    <dbReference type="NCBI Taxonomy" id="2744239"/>
    <lineage>
        <taxon>Bacteria</taxon>
        <taxon>Pseudomonadati</taxon>
        <taxon>Verrucomicrobiota</taxon>
        <taxon>Methylacidiphilae</taxon>
        <taxon>Methylacidiphilales</taxon>
        <taxon>Methylacidiphilaceae</taxon>
        <taxon>Candidatus Methylacidithermus</taxon>
    </lineage>
</organism>
<feature type="binding site" evidence="4">
    <location>
        <position position="9"/>
    </location>
    <ligand>
        <name>a divalent metal cation</name>
        <dbReference type="ChEBI" id="CHEBI:60240"/>
        <label>1</label>
    </ligand>
</feature>
<dbReference type="GO" id="GO:0005829">
    <property type="term" value="C:cytosol"/>
    <property type="evidence" value="ECO:0007669"/>
    <property type="project" value="TreeGrafter"/>
</dbReference>
<gene>
    <name evidence="5" type="ORF">MPNT_40043</name>
</gene>
<dbReference type="GO" id="GO:0016788">
    <property type="term" value="F:hydrolase activity, acting on ester bonds"/>
    <property type="evidence" value="ECO:0007669"/>
    <property type="project" value="InterPro"/>
</dbReference>
<protein>
    <submittedName>
        <fullName evidence="5">Deoxyribonuclease YcfH</fullName>
    </submittedName>
</protein>
<dbReference type="InterPro" id="IPR032466">
    <property type="entry name" value="Metal_Hydrolase"/>
</dbReference>
<proteinExistence type="inferred from homology"/>
<evidence type="ECO:0000256" key="3">
    <source>
        <dbReference type="ARBA" id="ARBA00022801"/>
    </source>
</evidence>
<keyword evidence="6" id="KW-1185">Reference proteome</keyword>
<keyword evidence="2 4" id="KW-0479">Metal-binding</keyword>
<dbReference type="Proteomes" id="UP000663859">
    <property type="component" value="Unassembled WGS sequence"/>
</dbReference>
<dbReference type="PROSITE" id="PS01137">
    <property type="entry name" value="TATD_1"/>
    <property type="match status" value="1"/>
</dbReference>
<feature type="binding site" evidence="4">
    <location>
        <position position="138"/>
    </location>
    <ligand>
        <name>a divalent metal cation</name>
        <dbReference type="ChEBI" id="CHEBI:60240"/>
        <label>2</label>
    </ligand>
</feature>